<proteinExistence type="predicted"/>
<dbReference type="SUPFAM" id="SSF56784">
    <property type="entry name" value="HAD-like"/>
    <property type="match status" value="1"/>
</dbReference>
<dbReference type="InterPro" id="IPR023214">
    <property type="entry name" value="HAD_sf"/>
</dbReference>
<dbReference type="InterPro" id="IPR036412">
    <property type="entry name" value="HAD-like_sf"/>
</dbReference>
<gene>
    <name evidence="1" type="ORF">SAMN04488050_10965</name>
</gene>
<dbReference type="Proteomes" id="UP000199392">
    <property type="component" value="Unassembled WGS sequence"/>
</dbReference>
<dbReference type="AlphaFoldDB" id="A0A1I6UWJ4"/>
<organism evidence="1 2">
    <name type="scientific">Alloyangia pacifica</name>
    <dbReference type="NCBI Taxonomy" id="311180"/>
    <lineage>
        <taxon>Bacteria</taxon>
        <taxon>Pseudomonadati</taxon>
        <taxon>Pseudomonadota</taxon>
        <taxon>Alphaproteobacteria</taxon>
        <taxon>Rhodobacterales</taxon>
        <taxon>Roseobacteraceae</taxon>
        <taxon>Alloyangia</taxon>
    </lineage>
</organism>
<dbReference type="Pfam" id="PF13242">
    <property type="entry name" value="Hydrolase_like"/>
    <property type="match status" value="1"/>
</dbReference>
<dbReference type="GO" id="GO:0005737">
    <property type="term" value="C:cytoplasm"/>
    <property type="evidence" value="ECO:0007669"/>
    <property type="project" value="TreeGrafter"/>
</dbReference>
<name>A0A1I6UWJ4_9RHOB</name>
<dbReference type="STRING" id="311180.SAMN04488050_10965"/>
<dbReference type="EMBL" id="FOZW01000009">
    <property type="protein sequence ID" value="SFT05773.1"/>
    <property type="molecule type" value="Genomic_DNA"/>
</dbReference>
<dbReference type="GO" id="GO:0016791">
    <property type="term" value="F:phosphatase activity"/>
    <property type="evidence" value="ECO:0007669"/>
    <property type="project" value="TreeGrafter"/>
</dbReference>
<evidence type="ECO:0000313" key="2">
    <source>
        <dbReference type="Proteomes" id="UP000199392"/>
    </source>
</evidence>
<evidence type="ECO:0000313" key="1">
    <source>
        <dbReference type="EMBL" id="SFT05773.1"/>
    </source>
</evidence>
<dbReference type="Gene3D" id="3.40.50.1000">
    <property type="entry name" value="HAD superfamily/HAD-like"/>
    <property type="match status" value="2"/>
</dbReference>
<sequence>MNLGTNCDTPHGVTDQRAAQARKLLDRAERILCDLDGCLISGARVLPGAEAFVRHYASRLVLVSNNSTDTAKTLAGRLAAMGLPISADRIRLAGEAALGFACKTASSGKVLLLAGATIQQRAQELGLRPDTASPEAVILCRDATRGQLERALPLLSKGVPLIVANPDLTHPGEHGPVIETGALAALLRACVRPQVTHVVGKPSAYLFQTALGPVPPRKAVMIGDNRDTDIAGAQELGIPSLHVGPDAMRFGLPGISSLTG</sequence>
<dbReference type="RefSeq" id="WP_092429273.1">
    <property type="nucleotide sequence ID" value="NZ_FNCL01000014.1"/>
</dbReference>
<protein>
    <submittedName>
        <fullName evidence="1">Haloacid Dehalogenase Superfamily Class (Subfamily) IIA</fullName>
    </submittedName>
</protein>
<dbReference type="InterPro" id="IPR006357">
    <property type="entry name" value="HAD-SF_hydro_IIA"/>
</dbReference>
<keyword evidence="2" id="KW-1185">Reference proteome</keyword>
<dbReference type="OrthoDB" id="148966at2"/>
<dbReference type="PANTHER" id="PTHR19288">
    <property type="entry name" value="4-NITROPHENYLPHOSPHATASE-RELATED"/>
    <property type="match status" value="1"/>
</dbReference>
<dbReference type="PANTHER" id="PTHR19288:SF46">
    <property type="entry name" value="HALOACID DEHALOGENASE-LIKE HYDROLASE DOMAIN-CONTAINING PROTEIN 2"/>
    <property type="match status" value="1"/>
</dbReference>
<reference evidence="2" key="1">
    <citation type="submission" date="2016-10" db="EMBL/GenBank/DDBJ databases">
        <authorList>
            <person name="Varghese N."/>
            <person name="Submissions S."/>
        </authorList>
    </citation>
    <scope>NUCLEOTIDE SEQUENCE [LARGE SCALE GENOMIC DNA]</scope>
    <source>
        <strain evidence="2">DSM 26894</strain>
    </source>
</reference>
<accession>A0A1I6UWJ4</accession>
<dbReference type="Pfam" id="PF13344">
    <property type="entry name" value="Hydrolase_6"/>
    <property type="match status" value="1"/>
</dbReference>